<evidence type="ECO:0000313" key="1">
    <source>
        <dbReference type="EMBL" id="KLL10819.1"/>
    </source>
</evidence>
<protein>
    <submittedName>
        <fullName evidence="1">Uncharacterized protein</fullName>
    </submittedName>
</protein>
<proteinExistence type="predicted"/>
<evidence type="ECO:0000313" key="2">
    <source>
        <dbReference type="Proteomes" id="UP000035425"/>
    </source>
</evidence>
<gene>
    <name evidence="1" type="ORF">FrCorBMG51_15490</name>
</gene>
<comment type="caution">
    <text evidence="1">The sequence shown here is derived from an EMBL/GenBank/DDBJ whole genome shotgun (WGS) entry which is preliminary data.</text>
</comment>
<sequence length="198" mass="20160">MSILPSPQPDAAPCPGCPHPIADHRVVFACTVAGCPCTTEPDDMPAVRAAVRVPGPDDVDYLDPASTAYCTTCGDPIADGRCGCPGRVWVDSPFGPVDRHVTGQTDDEPAGRHVTDVPPVPPAVAEYAVMRTADGDVTLTATVQPAADAATVPGVLDGFVCLFCGADLTVPGVVSVPAGVVDGCQVFACQAHAAEVAR</sequence>
<dbReference type="Proteomes" id="UP000035425">
    <property type="component" value="Unassembled WGS sequence"/>
</dbReference>
<name>A0ABR5F294_9ACTN</name>
<accession>A0ABR5F294</accession>
<dbReference type="RefSeq" id="WP_047223770.1">
    <property type="nucleotide sequence ID" value="NZ_JWIO01000025.1"/>
</dbReference>
<reference evidence="1 2" key="1">
    <citation type="submission" date="2014-12" db="EMBL/GenBank/DDBJ databases">
        <title>Frankia sp. BMG5.1 draft genome.</title>
        <authorList>
            <person name="Gtari M."/>
            <person name="Ghodhbane-Gtari F."/>
            <person name="Nouioui I."/>
            <person name="Ktari A."/>
            <person name="Hezbri K."/>
            <person name="Mimouni W."/>
            <person name="Sbissi I."/>
            <person name="Ayari A."/>
            <person name="Yamanaka T."/>
            <person name="Normand P."/>
            <person name="Tisa L.S."/>
            <person name="Boudabous A."/>
        </authorList>
    </citation>
    <scope>NUCLEOTIDE SEQUENCE [LARGE SCALE GENOMIC DNA]</scope>
    <source>
        <strain evidence="1 2">BMG5.1</strain>
    </source>
</reference>
<organism evidence="1 2">
    <name type="scientific">Protofrankia coriariae</name>
    <dbReference type="NCBI Taxonomy" id="1562887"/>
    <lineage>
        <taxon>Bacteria</taxon>
        <taxon>Bacillati</taxon>
        <taxon>Actinomycetota</taxon>
        <taxon>Actinomycetes</taxon>
        <taxon>Frankiales</taxon>
        <taxon>Frankiaceae</taxon>
        <taxon>Protofrankia</taxon>
    </lineage>
</organism>
<keyword evidence="2" id="KW-1185">Reference proteome</keyword>
<dbReference type="EMBL" id="JWIO01000025">
    <property type="protein sequence ID" value="KLL10819.1"/>
    <property type="molecule type" value="Genomic_DNA"/>
</dbReference>